<sequence length="38" mass="4398">MQYELVLERISDGDRNDPDRARYTIADLEALCQEVEVA</sequence>
<protein>
    <submittedName>
        <fullName evidence="1">Uncharacterized protein</fullName>
    </submittedName>
</protein>
<gene>
    <name evidence="1" type="ordered locus">Aaci_0474</name>
</gene>
<accession>C8WS98</accession>
<dbReference type="KEGG" id="aac:Aaci_0474"/>
<dbReference type="HOGENOM" id="CLU_3323674_0_0_9"/>
<reference evidence="2" key="1">
    <citation type="submission" date="2009-09" db="EMBL/GenBank/DDBJ databases">
        <title>The complete chromosome of Alicyclobacillus acidocaldarius subsp. acidocaldarius DSM 446.</title>
        <authorList>
            <consortium name="US DOE Joint Genome Institute (JGI-PGF)"/>
            <person name="Lucas S."/>
            <person name="Copeland A."/>
            <person name="Lapidus A."/>
            <person name="Glavina del Rio T."/>
            <person name="Dalin E."/>
            <person name="Tice H."/>
            <person name="Bruce D."/>
            <person name="Goodwin L."/>
            <person name="Pitluck S."/>
            <person name="Kyrpides N."/>
            <person name="Mavromatis K."/>
            <person name="Ivanova N."/>
            <person name="Ovchinnikova G."/>
            <person name="Chertkov O."/>
            <person name="Sims D."/>
            <person name="Brettin T."/>
            <person name="Detter J.C."/>
            <person name="Han C."/>
            <person name="Larimer F."/>
            <person name="Land M."/>
            <person name="Hauser L."/>
            <person name="Markowitz V."/>
            <person name="Cheng J.-F."/>
            <person name="Hugenholtz P."/>
            <person name="Woyke T."/>
            <person name="Wu D."/>
            <person name="Pukall R."/>
            <person name="Klenk H.-P."/>
            <person name="Eisen J.A."/>
        </authorList>
    </citation>
    <scope>NUCLEOTIDE SEQUENCE [LARGE SCALE GENOMIC DNA]</scope>
    <source>
        <strain evidence="2">ATCC 27009 / DSM 446 / BCRC 14685 / JCM 5260 / KCTC 1825 / NBRC 15652 / NCIMB 11725 / NRRL B-14509 / 104-IA</strain>
    </source>
</reference>
<dbReference type="EMBL" id="CP001727">
    <property type="protein sequence ID" value="ACV57532.1"/>
    <property type="molecule type" value="Genomic_DNA"/>
</dbReference>
<name>C8WS98_ALIAD</name>
<dbReference type="AlphaFoldDB" id="C8WS98"/>
<keyword evidence="2" id="KW-1185">Reference proteome</keyword>
<proteinExistence type="predicted"/>
<reference evidence="1 2" key="2">
    <citation type="journal article" date="2010" name="Stand. Genomic Sci.">
        <title>Complete genome sequence of Alicyclobacillus acidocaldarius type strain (104-IA).</title>
        <authorList>
            <person name="Mavromatis K."/>
            <person name="Sikorski J."/>
            <person name="Lapidus A."/>
            <person name="Glavina Del Rio T."/>
            <person name="Copeland A."/>
            <person name="Tice H."/>
            <person name="Cheng J.F."/>
            <person name="Lucas S."/>
            <person name="Chen F."/>
            <person name="Nolan M."/>
            <person name="Bruce D."/>
            <person name="Goodwin L."/>
            <person name="Pitluck S."/>
            <person name="Ivanova N."/>
            <person name="Ovchinnikova G."/>
            <person name="Pati A."/>
            <person name="Chen A."/>
            <person name="Palaniappan K."/>
            <person name="Land M."/>
            <person name="Hauser L."/>
            <person name="Chang Y.J."/>
            <person name="Jeffries C.D."/>
            <person name="Chain P."/>
            <person name="Meincke L."/>
            <person name="Sims D."/>
            <person name="Chertkov O."/>
            <person name="Han C."/>
            <person name="Brettin T."/>
            <person name="Detter J.C."/>
            <person name="Wahrenburg C."/>
            <person name="Rohde M."/>
            <person name="Pukall R."/>
            <person name="Goker M."/>
            <person name="Bristow J."/>
            <person name="Eisen J.A."/>
            <person name="Markowitz V."/>
            <person name="Hugenholtz P."/>
            <person name="Klenk H.P."/>
            <person name="Kyrpides N.C."/>
        </authorList>
    </citation>
    <scope>NUCLEOTIDE SEQUENCE [LARGE SCALE GENOMIC DNA]</scope>
    <source>
        <strain evidence="2">ATCC 27009 / DSM 446 / BCRC 14685 / JCM 5260 / KCTC 1825 / NBRC 15652 / NCIMB 11725 / NRRL B-14509 / 104-IA</strain>
    </source>
</reference>
<evidence type="ECO:0000313" key="1">
    <source>
        <dbReference type="EMBL" id="ACV57532.1"/>
    </source>
</evidence>
<organism evidence="1 2">
    <name type="scientific">Alicyclobacillus acidocaldarius subsp. acidocaldarius (strain ATCC 27009 / DSM 446 / BCRC 14685 / JCM 5260 / KCTC 1825 / NBRC 15652 / NCIMB 11725 / NRRL B-14509 / 104-IA)</name>
    <name type="common">Bacillus acidocaldarius</name>
    <dbReference type="NCBI Taxonomy" id="521098"/>
    <lineage>
        <taxon>Bacteria</taxon>
        <taxon>Bacillati</taxon>
        <taxon>Bacillota</taxon>
        <taxon>Bacilli</taxon>
        <taxon>Bacillales</taxon>
        <taxon>Alicyclobacillaceae</taxon>
        <taxon>Alicyclobacillus</taxon>
    </lineage>
</organism>
<evidence type="ECO:0000313" key="2">
    <source>
        <dbReference type="Proteomes" id="UP000001917"/>
    </source>
</evidence>
<dbReference type="Proteomes" id="UP000001917">
    <property type="component" value="Chromosome"/>
</dbReference>
<dbReference type="STRING" id="521098.Aaci_0474"/>